<evidence type="ECO:0000313" key="2">
    <source>
        <dbReference type="Proteomes" id="UP000243686"/>
    </source>
</evidence>
<accession>A0A1S8WXY9</accession>
<name>A0A1S8WXY9_OPIVI</name>
<dbReference type="AlphaFoldDB" id="A0A1S8WXY9"/>
<proteinExistence type="predicted"/>
<protein>
    <submittedName>
        <fullName evidence="1">Uncharacterized protein</fullName>
    </submittedName>
</protein>
<dbReference type="Proteomes" id="UP000243686">
    <property type="component" value="Unassembled WGS sequence"/>
</dbReference>
<sequence length="64" mass="7494">MPHFIGQPELRIFAMNKRLQQRMDDCDSAWWEAFATDFFEDDAALTVGFPTEDGPKRYSNCNYV</sequence>
<dbReference type="EMBL" id="KV893581">
    <property type="protein sequence ID" value="OON19113.1"/>
    <property type="molecule type" value="Genomic_DNA"/>
</dbReference>
<evidence type="ECO:0000313" key="1">
    <source>
        <dbReference type="EMBL" id="OON19113.1"/>
    </source>
</evidence>
<gene>
    <name evidence="1" type="ORF">X801_05027</name>
</gene>
<reference evidence="1 2" key="1">
    <citation type="submission" date="2015-03" db="EMBL/GenBank/DDBJ databases">
        <title>Draft genome of the nematode, Opisthorchis viverrini.</title>
        <authorList>
            <person name="Mitreva M."/>
        </authorList>
    </citation>
    <scope>NUCLEOTIDE SEQUENCE [LARGE SCALE GENOMIC DNA]</scope>
    <source>
        <strain evidence="1">Khon Kaen</strain>
    </source>
</reference>
<organism evidence="1 2">
    <name type="scientific">Opisthorchis viverrini</name>
    <name type="common">Southeast Asian liver fluke</name>
    <dbReference type="NCBI Taxonomy" id="6198"/>
    <lineage>
        <taxon>Eukaryota</taxon>
        <taxon>Metazoa</taxon>
        <taxon>Spiralia</taxon>
        <taxon>Lophotrochozoa</taxon>
        <taxon>Platyhelminthes</taxon>
        <taxon>Trematoda</taxon>
        <taxon>Digenea</taxon>
        <taxon>Opisthorchiida</taxon>
        <taxon>Opisthorchiata</taxon>
        <taxon>Opisthorchiidae</taxon>
        <taxon>Opisthorchis</taxon>
    </lineage>
</organism>
<keyword evidence="2" id="KW-1185">Reference proteome</keyword>